<dbReference type="InterPro" id="IPR005823">
    <property type="entry name" value="Ribosomal_uL13_bac-type"/>
</dbReference>
<dbReference type="PIRSF" id="PIRSF002181">
    <property type="entry name" value="Ribosomal_L13"/>
    <property type="match status" value="1"/>
</dbReference>
<keyword evidence="3 4" id="KW-0687">Ribonucleoprotein</keyword>
<evidence type="ECO:0000313" key="7">
    <source>
        <dbReference type="Proteomes" id="UP000319908"/>
    </source>
</evidence>
<evidence type="ECO:0000313" key="6">
    <source>
        <dbReference type="EMBL" id="TWU18899.1"/>
    </source>
</evidence>
<dbReference type="AlphaFoldDB" id="A0A5C6C815"/>
<comment type="similarity">
    <text evidence="1 4">Belongs to the universal ribosomal protein uL13 family.</text>
</comment>
<dbReference type="Pfam" id="PF00572">
    <property type="entry name" value="Ribosomal_L13"/>
    <property type="match status" value="1"/>
</dbReference>
<dbReference type="GO" id="GO:0022625">
    <property type="term" value="C:cytosolic large ribosomal subunit"/>
    <property type="evidence" value="ECO:0007669"/>
    <property type="project" value="TreeGrafter"/>
</dbReference>
<dbReference type="GO" id="GO:0003735">
    <property type="term" value="F:structural constituent of ribosome"/>
    <property type="evidence" value="ECO:0007669"/>
    <property type="project" value="InterPro"/>
</dbReference>
<comment type="caution">
    <text evidence="6">The sequence shown here is derived from an EMBL/GenBank/DDBJ whole genome shotgun (WGS) entry which is preliminary data.</text>
</comment>
<comment type="subunit">
    <text evidence="4">Part of the 50S ribosomal subunit.</text>
</comment>
<dbReference type="PANTHER" id="PTHR11545">
    <property type="entry name" value="RIBOSOMAL PROTEIN L13"/>
    <property type="match status" value="1"/>
</dbReference>
<evidence type="ECO:0000256" key="5">
    <source>
        <dbReference type="SAM" id="MobiDB-lite"/>
    </source>
</evidence>
<protein>
    <recommendedName>
        <fullName evidence="4">Large ribosomal subunit protein uL13</fullName>
    </recommendedName>
</protein>
<comment type="function">
    <text evidence="4">This protein is one of the early assembly proteins of the 50S ribosomal subunit, although it is not seen to bind rRNA by itself. It is important during the early stages of 50S assembly.</text>
</comment>
<feature type="region of interest" description="Disordered" evidence="5">
    <location>
        <begin position="152"/>
        <end position="174"/>
    </location>
</feature>
<dbReference type="CDD" id="cd00392">
    <property type="entry name" value="Ribosomal_L13"/>
    <property type="match status" value="1"/>
</dbReference>
<dbReference type="GO" id="GO:0017148">
    <property type="term" value="P:negative regulation of translation"/>
    <property type="evidence" value="ECO:0007669"/>
    <property type="project" value="TreeGrafter"/>
</dbReference>
<keyword evidence="2 4" id="KW-0689">Ribosomal protein</keyword>
<organism evidence="6 7">
    <name type="scientific">Allorhodopirellula heiligendammensis</name>
    <dbReference type="NCBI Taxonomy" id="2714739"/>
    <lineage>
        <taxon>Bacteria</taxon>
        <taxon>Pseudomonadati</taxon>
        <taxon>Planctomycetota</taxon>
        <taxon>Planctomycetia</taxon>
        <taxon>Pirellulales</taxon>
        <taxon>Pirellulaceae</taxon>
        <taxon>Allorhodopirellula</taxon>
    </lineage>
</organism>
<dbReference type="InterPro" id="IPR005822">
    <property type="entry name" value="Ribosomal_uL13"/>
</dbReference>
<evidence type="ECO:0000256" key="2">
    <source>
        <dbReference type="ARBA" id="ARBA00022980"/>
    </source>
</evidence>
<proteinExistence type="inferred from homology"/>
<dbReference type="SUPFAM" id="SSF52161">
    <property type="entry name" value="Ribosomal protein L13"/>
    <property type="match status" value="1"/>
</dbReference>
<dbReference type="Proteomes" id="UP000319908">
    <property type="component" value="Unassembled WGS sequence"/>
</dbReference>
<name>A0A5C6C815_9BACT</name>
<dbReference type="NCBIfam" id="TIGR01066">
    <property type="entry name" value="rplM_bact"/>
    <property type="match status" value="1"/>
</dbReference>
<dbReference type="GO" id="GO:0003729">
    <property type="term" value="F:mRNA binding"/>
    <property type="evidence" value="ECO:0007669"/>
    <property type="project" value="TreeGrafter"/>
</dbReference>
<sequence>MGAVCRVRYAIQIFDASPRKVPTVAVQRTYMAKPGEVQKQWHIVDASDEVLGRLASDIAVVLMGKHRPEYTPHVDCGDFVIVTNVEKIAMTGNKMQARHYTWYTGYPGLRLESYQDRQERKPEDLLLHAVRRMLPKNRLARQMLAKLKIYAGPDHPHTAQQPNELVRQSKKVNN</sequence>
<reference evidence="6 7" key="1">
    <citation type="journal article" date="2020" name="Antonie Van Leeuwenhoek">
        <title>Rhodopirellula heiligendammensis sp. nov., Rhodopirellula pilleata sp. nov., and Rhodopirellula solitaria sp. nov. isolated from natural or artificial marine surfaces in Northern Germany and California, USA, and emended description of the genus Rhodopirellula.</title>
        <authorList>
            <person name="Kallscheuer N."/>
            <person name="Wiegand S."/>
            <person name="Jogler M."/>
            <person name="Boedeker C."/>
            <person name="Peeters S.H."/>
            <person name="Rast P."/>
            <person name="Heuer A."/>
            <person name="Jetten M.S.M."/>
            <person name="Rohde M."/>
            <person name="Jogler C."/>
        </authorList>
    </citation>
    <scope>NUCLEOTIDE SEQUENCE [LARGE SCALE GENOMIC DNA]</scope>
    <source>
        <strain evidence="6 7">Poly21</strain>
    </source>
</reference>
<dbReference type="Gene3D" id="3.90.1180.10">
    <property type="entry name" value="Ribosomal protein L13"/>
    <property type="match status" value="1"/>
</dbReference>
<dbReference type="EMBL" id="SJPU01000001">
    <property type="protein sequence ID" value="TWU18899.1"/>
    <property type="molecule type" value="Genomic_DNA"/>
</dbReference>
<evidence type="ECO:0000256" key="1">
    <source>
        <dbReference type="ARBA" id="ARBA00006227"/>
    </source>
</evidence>
<dbReference type="GO" id="GO:0006412">
    <property type="term" value="P:translation"/>
    <property type="evidence" value="ECO:0007669"/>
    <property type="project" value="UniProtKB-UniRule"/>
</dbReference>
<evidence type="ECO:0000256" key="4">
    <source>
        <dbReference type="HAMAP-Rule" id="MF_01366"/>
    </source>
</evidence>
<dbReference type="InterPro" id="IPR036899">
    <property type="entry name" value="Ribosomal_uL13_sf"/>
</dbReference>
<gene>
    <name evidence="4 6" type="primary">rplM</name>
    <name evidence="6" type="ORF">Poly21_10700</name>
</gene>
<accession>A0A5C6C815</accession>
<dbReference type="HAMAP" id="MF_01366">
    <property type="entry name" value="Ribosomal_uL13"/>
    <property type="match status" value="1"/>
</dbReference>
<dbReference type="PANTHER" id="PTHR11545:SF2">
    <property type="entry name" value="LARGE RIBOSOMAL SUBUNIT PROTEIN UL13M"/>
    <property type="match status" value="1"/>
</dbReference>
<keyword evidence="7" id="KW-1185">Reference proteome</keyword>
<evidence type="ECO:0000256" key="3">
    <source>
        <dbReference type="ARBA" id="ARBA00023274"/>
    </source>
</evidence>